<dbReference type="InterPro" id="IPR018244">
    <property type="entry name" value="Allrgn_V5/Tpx1_CS"/>
</dbReference>
<comment type="caution">
    <text evidence="2">The sequence shown here is derived from an EMBL/GenBank/DDBJ whole genome shotgun (WGS) entry which is preliminary data.</text>
</comment>
<name>A0AAQ4D8U5_AMBAM</name>
<dbReference type="Pfam" id="PF08562">
    <property type="entry name" value="Crisp"/>
    <property type="match status" value="1"/>
</dbReference>
<dbReference type="Pfam" id="PF00188">
    <property type="entry name" value="CAP"/>
    <property type="match status" value="1"/>
</dbReference>
<dbReference type="InterPro" id="IPR042076">
    <property type="entry name" value="Crisp-like_dom"/>
</dbReference>
<dbReference type="GO" id="GO:0005576">
    <property type="term" value="C:extracellular region"/>
    <property type="evidence" value="ECO:0007669"/>
    <property type="project" value="InterPro"/>
</dbReference>
<evidence type="ECO:0000313" key="3">
    <source>
        <dbReference type="Proteomes" id="UP001321473"/>
    </source>
</evidence>
<dbReference type="PRINTS" id="PR00837">
    <property type="entry name" value="V5TPXLIKE"/>
</dbReference>
<dbReference type="Gene3D" id="1.10.10.740">
    <property type="entry name" value="Crisp domain"/>
    <property type="match status" value="1"/>
</dbReference>
<dbReference type="InterPro" id="IPR013871">
    <property type="entry name" value="Cysteine_rich_secretory"/>
</dbReference>
<keyword evidence="3" id="KW-1185">Reference proteome</keyword>
<dbReference type="Gene3D" id="3.40.33.10">
    <property type="entry name" value="CAP"/>
    <property type="match status" value="1"/>
</dbReference>
<dbReference type="InterPro" id="IPR001283">
    <property type="entry name" value="CRISP-related"/>
</dbReference>
<dbReference type="SUPFAM" id="SSF55797">
    <property type="entry name" value="PR-1-like"/>
    <property type="match status" value="1"/>
</dbReference>
<dbReference type="PROSITE" id="PS01009">
    <property type="entry name" value="CRISP_1"/>
    <property type="match status" value="1"/>
</dbReference>
<dbReference type="PANTHER" id="PTHR10334">
    <property type="entry name" value="CYSTEINE-RICH SECRETORY PROTEIN-RELATED"/>
    <property type="match status" value="1"/>
</dbReference>
<dbReference type="AlphaFoldDB" id="A0AAQ4D8U5"/>
<dbReference type="EMBL" id="JARKHS020033621">
    <property type="protein sequence ID" value="KAK8758885.1"/>
    <property type="molecule type" value="Genomic_DNA"/>
</dbReference>
<organism evidence="2 3">
    <name type="scientific">Amblyomma americanum</name>
    <name type="common">Lone star tick</name>
    <dbReference type="NCBI Taxonomy" id="6943"/>
    <lineage>
        <taxon>Eukaryota</taxon>
        <taxon>Metazoa</taxon>
        <taxon>Ecdysozoa</taxon>
        <taxon>Arthropoda</taxon>
        <taxon>Chelicerata</taxon>
        <taxon>Arachnida</taxon>
        <taxon>Acari</taxon>
        <taxon>Parasitiformes</taxon>
        <taxon>Ixodida</taxon>
        <taxon>Ixodoidea</taxon>
        <taxon>Ixodidae</taxon>
        <taxon>Amblyomminae</taxon>
        <taxon>Amblyomma</taxon>
    </lineage>
</organism>
<gene>
    <name evidence="2" type="ORF">V5799_003482</name>
</gene>
<proteinExistence type="predicted"/>
<evidence type="ECO:0000313" key="2">
    <source>
        <dbReference type="EMBL" id="KAK8758885.1"/>
    </source>
</evidence>
<dbReference type="InterPro" id="IPR014044">
    <property type="entry name" value="CAP_dom"/>
</dbReference>
<dbReference type="SUPFAM" id="SSF57546">
    <property type="entry name" value="Crisp domain-like"/>
    <property type="match status" value="1"/>
</dbReference>
<accession>A0AAQ4D8U5</accession>
<sequence length="238" mass="27425">MERPRHVQEVQPLVLDLRTERKGGTPGRPRIVLFKKVVPVLHGSKGPRRNFRRTRDADPVPKAVGTSKKICHYSVTDYGSCGQNIFVSNVRVPWFFAIKIWFLEHHNFSFGDTGNNIPSMVGHYTQMVWYSSHKVGCGLHYCGRNVVKKPFYNYVCNYCPIGNFPERFGKPYTKGKPCSKCPGHCRSKKLCTNSCEHADFWVNCREIAKHWHQWLCGNPAKEQYKACRATCSCKERIK</sequence>
<reference evidence="2 3" key="1">
    <citation type="journal article" date="2023" name="Arcadia Sci">
        <title>De novo assembly of a long-read Amblyomma americanum tick genome.</title>
        <authorList>
            <person name="Chou S."/>
            <person name="Poskanzer K.E."/>
            <person name="Rollins M."/>
            <person name="Thuy-Boun P.S."/>
        </authorList>
    </citation>
    <scope>NUCLEOTIDE SEQUENCE [LARGE SCALE GENOMIC DNA]</scope>
    <source>
        <strain evidence="2">F_SG_1</strain>
        <tissue evidence="2">Salivary glands</tissue>
    </source>
</reference>
<dbReference type="InterPro" id="IPR035940">
    <property type="entry name" value="CAP_sf"/>
</dbReference>
<protein>
    <recommendedName>
        <fullName evidence="1">SCP domain-containing protein</fullName>
    </recommendedName>
</protein>
<dbReference type="SMART" id="SM00198">
    <property type="entry name" value="SCP"/>
    <property type="match status" value="1"/>
</dbReference>
<dbReference type="Proteomes" id="UP001321473">
    <property type="component" value="Unassembled WGS sequence"/>
</dbReference>
<feature type="domain" description="SCP" evidence="1">
    <location>
        <begin position="50"/>
        <end position="166"/>
    </location>
</feature>
<evidence type="ECO:0000259" key="1">
    <source>
        <dbReference type="SMART" id="SM00198"/>
    </source>
</evidence>